<protein>
    <recommendedName>
        <fullName evidence="5">Cilia- and flagella-associated protein 57</fullName>
    </recommendedName>
</protein>
<proteinExistence type="predicted"/>
<keyword evidence="1" id="KW-0853">WD repeat</keyword>
<feature type="coiled-coil region" evidence="2">
    <location>
        <begin position="951"/>
        <end position="985"/>
    </location>
</feature>
<gene>
    <name evidence="4" type="ORF">FPAR1323_LOCUS2900</name>
</gene>
<reference evidence="4" key="1">
    <citation type="submission" date="2021-01" db="EMBL/GenBank/DDBJ databases">
        <authorList>
            <person name="Corre E."/>
            <person name="Pelletier E."/>
            <person name="Niang G."/>
            <person name="Scheremetjew M."/>
            <person name="Finn R."/>
            <person name="Kale V."/>
            <person name="Holt S."/>
            <person name="Cochrane G."/>
            <person name="Meng A."/>
            <person name="Brown T."/>
            <person name="Cohen L."/>
        </authorList>
    </citation>
    <scope>NUCLEOTIDE SEQUENCE</scope>
    <source>
        <strain evidence="4">RCC1693</strain>
    </source>
</reference>
<dbReference type="Gene3D" id="2.130.10.10">
    <property type="entry name" value="YVTN repeat-like/Quinoprotein amine dehydrogenase"/>
    <property type="match status" value="2"/>
</dbReference>
<dbReference type="EMBL" id="HBGT01005295">
    <property type="protein sequence ID" value="CAD9390950.1"/>
    <property type="molecule type" value="Transcribed_RNA"/>
</dbReference>
<dbReference type="InterPro" id="IPR001680">
    <property type="entry name" value="WD40_rpt"/>
</dbReference>
<dbReference type="InterPro" id="IPR015943">
    <property type="entry name" value="WD40/YVTN_repeat-like_dom_sf"/>
</dbReference>
<feature type="coiled-coil region" evidence="2">
    <location>
        <begin position="799"/>
        <end position="844"/>
    </location>
</feature>
<feature type="compositionally biased region" description="Gly residues" evidence="3">
    <location>
        <begin position="1171"/>
        <end position="1187"/>
    </location>
</feature>
<name>A0A7S2BA19_9STRA</name>
<dbReference type="SMART" id="SM00320">
    <property type="entry name" value="WD40"/>
    <property type="match status" value="6"/>
</dbReference>
<sequence length="1241" mass="141840">MAGHPGGASSLAHRYVFGFNEDVTQNAQWADETTLVYAAGYNIVLFSMSDRKQRFIHTTLGTSENLDGFTSIAICPSRRFLAVAEKGEQPEVHVFDLKTLRKRKNLVFNDASSRCQFNSLAFTHDNENIVALAGTPEWSLVVWRWAKGKQLILKRLSDMNSPLSLFSLNPLDSETNVVMGPQFLKFYRMNETDVTQMRSQQDQLMVNGAELTCMCWLKQPVDHIVVGNNQGKIGLYGNGEFICFLTMAVPEGAGVSSLVAVTSGLICGLTTGEFYYLQRASEVADGRSGMFRLAHTWSAEGQTAPVSFMSLSPSEDQLSAVFANCQLYSVEIAAPTDLKHDDMKPVVSSFHGPGAITGLDVCIRKPLAITCSLDRTVRVWNYQDRTLDSQKTFSEDPHSVAFHPSGLHVIIGFSDKLRLLNLLMDDIRVYRELPIKVCREVQFSHGGQYFAAANVNGVVMVYNFYTCEKIIDLRGHSSKVKSIFWGADDMTLISSGQDGAVYRWDWEENKRLGEFVQKGNVYNCALANADGVIAVGSDLYLKELDLPELQVVKEIDSGAMLSQIVLTQAEHLLFAGTAAENRPGMLRAYEFPLSGQYLEYACMGSAITRMRITYDDQFLLVADESGCLCIFDVKDRQDRGNRSLAGAQRDLVTWSEEILVTRSDLEEKYSNMLELKNKVDELQLHNEYQLRLKDMSYSEKIKEITEKYMQDLEQDKNKFELLREEKNDMEMEYEERIKQMEDKHQHELQDAENAYQQKIMQEVEHYQKLVQERNLQQERWEEQRATLVATHERYIQELTDDFEQKLEEDRKMHEELEDEKNENAKEFEEMKNQLEDDIDAEIENLRDRYETQLNHERELTLRYKGENGIMKKKFTVLQKQIEDQKEDIKARDDKEQELNVQIKALNNEITAHKREIKNRDETIGDKEKKIYDLKKKNQELEKFKFVLDYKIKELKRQIEPRENEIADMRKQVEEMDLELEQYHKSNSALDLMIGDLRLKMDGMQKEITHQKGVIGTFSEYISRFRRDLQASSRHLDDYKPLKVAVRDLYKSYVQEEMPSPPPPGEPGNQSAGGEGGEMEVQHEYNRQREHLERNVEALKQNIGKDIDMFMNDHSRLMRESVSLTEEMNHLRREAKQLKRRHKAVDVEANQGVGTAGGSAQMSDGFMPTPPKGGGRSVGSGTGSGAGGRQIKSNQSTSSVGQTQREIEMQRSTIMTLEDDLRRLQVDLGVMRTATPGQAAMP</sequence>
<organism evidence="4">
    <name type="scientific">Florenciella parvula</name>
    <dbReference type="NCBI Taxonomy" id="236787"/>
    <lineage>
        <taxon>Eukaryota</taxon>
        <taxon>Sar</taxon>
        <taxon>Stramenopiles</taxon>
        <taxon>Ochrophyta</taxon>
        <taxon>Dictyochophyceae</taxon>
        <taxon>Florenciellales</taxon>
        <taxon>Florenciella</taxon>
    </lineage>
</organism>
<dbReference type="PROSITE" id="PS50082">
    <property type="entry name" value="WD_REPEATS_2"/>
    <property type="match status" value="1"/>
</dbReference>
<evidence type="ECO:0000256" key="2">
    <source>
        <dbReference type="SAM" id="Coils"/>
    </source>
</evidence>
<evidence type="ECO:0000256" key="3">
    <source>
        <dbReference type="SAM" id="MobiDB-lite"/>
    </source>
</evidence>
<keyword evidence="2" id="KW-0175">Coiled coil</keyword>
<evidence type="ECO:0000256" key="1">
    <source>
        <dbReference type="PROSITE-ProRule" id="PRU00221"/>
    </source>
</evidence>
<feature type="compositionally biased region" description="Polar residues" evidence="3">
    <location>
        <begin position="1190"/>
        <end position="1205"/>
    </location>
</feature>
<feature type="coiled-coil region" evidence="2">
    <location>
        <begin position="888"/>
        <end position="922"/>
    </location>
</feature>
<feature type="repeat" description="WD" evidence="1">
    <location>
        <begin position="473"/>
        <end position="514"/>
    </location>
</feature>
<evidence type="ECO:0008006" key="5">
    <source>
        <dbReference type="Google" id="ProtNLM"/>
    </source>
</evidence>
<dbReference type="PROSITE" id="PS50294">
    <property type="entry name" value="WD_REPEATS_REGION"/>
    <property type="match status" value="1"/>
</dbReference>
<dbReference type="InterPro" id="IPR052993">
    <property type="entry name" value="CFA-57"/>
</dbReference>
<dbReference type="SUPFAM" id="SSF50998">
    <property type="entry name" value="Quinoprotein alcohol dehydrogenase-like"/>
    <property type="match status" value="1"/>
</dbReference>
<evidence type="ECO:0000313" key="4">
    <source>
        <dbReference type="EMBL" id="CAD9390950.1"/>
    </source>
</evidence>
<dbReference type="Pfam" id="PF00400">
    <property type="entry name" value="WD40"/>
    <property type="match status" value="2"/>
</dbReference>
<accession>A0A7S2BA19</accession>
<dbReference type="SUPFAM" id="SSF101908">
    <property type="entry name" value="Putative isomerase YbhE"/>
    <property type="match status" value="1"/>
</dbReference>
<feature type="region of interest" description="Disordered" evidence="3">
    <location>
        <begin position="1054"/>
        <end position="1078"/>
    </location>
</feature>
<feature type="coiled-coil region" evidence="2">
    <location>
        <begin position="665"/>
        <end position="761"/>
    </location>
</feature>
<dbReference type="AlphaFoldDB" id="A0A7S2BA19"/>
<dbReference type="PANTHER" id="PTHR32215:SF0">
    <property type="entry name" value="CILIA- AND FLAGELLA-ASSOCIATED PROTEIN 57"/>
    <property type="match status" value="1"/>
</dbReference>
<dbReference type="PANTHER" id="PTHR32215">
    <property type="entry name" value="CILIA- AND FLAGELLA-ASSOCIATED PROTEIN 57"/>
    <property type="match status" value="1"/>
</dbReference>
<dbReference type="InterPro" id="IPR011047">
    <property type="entry name" value="Quinoprotein_ADH-like_sf"/>
</dbReference>
<dbReference type="Gene3D" id="1.10.287.1490">
    <property type="match status" value="1"/>
</dbReference>
<feature type="region of interest" description="Disordered" evidence="3">
    <location>
        <begin position="1136"/>
        <end position="1205"/>
    </location>
</feature>